<dbReference type="OrthoDB" id="8447118at2"/>
<protein>
    <submittedName>
        <fullName evidence="5">Transcriptional regulator, MarR family</fullName>
    </submittedName>
</protein>
<dbReference type="AlphaFoldDB" id="E3H9W8"/>
<feature type="domain" description="HTH marR-type" evidence="4">
    <location>
        <begin position="1"/>
        <end position="136"/>
    </location>
</feature>
<accession>E3H9W8</accession>
<name>E3H9W8_ILYPC</name>
<dbReference type="GO" id="GO:0003700">
    <property type="term" value="F:DNA-binding transcription factor activity"/>
    <property type="evidence" value="ECO:0007669"/>
    <property type="project" value="InterPro"/>
</dbReference>
<keyword evidence="1" id="KW-0805">Transcription regulation</keyword>
<dbReference type="InterPro" id="IPR036390">
    <property type="entry name" value="WH_DNA-bd_sf"/>
</dbReference>
<keyword evidence="3" id="KW-0804">Transcription</keyword>
<keyword evidence="6" id="KW-1185">Reference proteome</keyword>
<dbReference type="EMBL" id="CP002281">
    <property type="protein sequence ID" value="ADO83096.1"/>
    <property type="molecule type" value="Genomic_DNA"/>
</dbReference>
<evidence type="ECO:0000256" key="1">
    <source>
        <dbReference type="ARBA" id="ARBA00023015"/>
    </source>
</evidence>
<dbReference type="InterPro" id="IPR000835">
    <property type="entry name" value="HTH_MarR-typ"/>
</dbReference>
<dbReference type="HOGENOM" id="CLU_1254652_0_0_0"/>
<dbReference type="InterPro" id="IPR036388">
    <property type="entry name" value="WH-like_DNA-bd_sf"/>
</dbReference>
<evidence type="ECO:0000256" key="3">
    <source>
        <dbReference type="ARBA" id="ARBA00023163"/>
    </source>
</evidence>
<dbReference type="GO" id="GO:0003677">
    <property type="term" value="F:DNA binding"/>
    <property type="evidence" value="ECO:0007669"/>
    <property type="project" value="UniProtKB-KW"/>
</dbReference>
<dbReference type="RefSeq" id="WP_013387763.1">
    <property type="nucleotide sequence ID" value="NC_014632.1"/>
</dbReference>
<dbReference type="PANTHER" id="PTHR42756">
    <property type="entry name" value="TRANSCRIPTIONAL REGULATOR, MARR"/>
    <property type="match status" value="1"/>
</dbReference>
<dbReference type="PROSITE" id="PS50995">
    <property type="entry name" value="HTH_MARR_2"/>
    <property type="match status" value="1"/>
</dbReference>
<dbReference type="Pfam" id="PF12802">
    <property type="entry name" value="MarR_2"/>
    <property type="match status" value="1"/>
</dbReference>
<dbReference type="SMART" id="SM00347">
    <property type="entry name" value="HTH_MARR"/>
    <property type="match status" value="1"/>
</dbReference>
<dbReference type="eggNOG" id="COG1846">
    <property type="taxonomic scope" value="Bacteria"/>
</dbReference>
<dbReference type="KEGG" id="ipo:Ilyop_1315"/>
<evidence type="ECO:0000256" key="2">
    <source>
        <dbReference type="ARBA" id="ARBA00023125"/>
    </source>
</evidence>
<dbReference type="SUPFAM" id="SSF46785">
    <property type="entry name" value="Winged helix' DNA-binding domain"/>
    <property type="match status" value="1"/>
</dbReference>
<proteinExistence type="predicted"/>
<evidence type="ECO:0000313" key="6">
    <source>
        <dbReference type="Proteomes" id="UP000006875"/>
    </source>
</evidence>
<sequence>MVLEKVNIVLEDFYKLFYETEDLALKQGIKCLTHTELHVIEAIGSDSLTMNELSDRLGITMGTATVAISKLSEKGFINRVRSDLDRRKVFVSLSRKGDEALNYHTNYHNMIMSSITQNIDSKDIEIFVDVFEKILKNLREKIDYFKPNPITDFPKNYLVSVIDIKGTPIIKAFFKDHGIEIYSKMKIISNNHKTVTVEKEDGSLLEINALDAKNLIAVKKES</sequence>
<dbReference type="STRING" id="572544.Ilyop_1315"/>
<keyword evidence="2" id="KW-0238">DNA-binding</keyword>
<organism evidence="5 6">
    <name type="scientific">Ilyobacter polytropus (strain ATCC 51220 / DSM 2926 / LMG 16218 / CuHBu1)</name>
    <dbReference type="NCBI Taxonomy" id="572544"/>
    <lineage>
        <taxon>Bacteria</taxon>
        <taxon>Fusobacteriati</taxon>
        <taxon>Fusobacteriota</taxon>
        <taxon>Fusobacteriia</taxon>
        <taxon>Fusobacteriales</taxon>
        <taxon>Fusobacteriaceae</taxon>
        <taxon>Ilyobacter</taxon>
    </lineage>
</organism>
<gene>
    <name evidence="5" type="ordered locus">Ilyop_1315</name>
</gene>
<dbReference type="PANTHER" id="PTHR42756:SF1">
    <property type="entry name" value="TRANSCRIPTIONAL REPRESSOR OF EMRAB OPERON"/>
    <property type="match status" value="1"/>
</dbReference>
<evidence type="ECO:0000313" key="5">
    <source>
        <dbReference type="EMBL" id="ADO83096.1"/>
    </source>
</evidence>
<dbReference type="PRINTS" id="PR00598">
    <property type="entry name" value="HTHMARR"/>
</dbReference>
<dbReference type="Gene3D" id="1.10.10.10">
    <property type="entry name" value="Winged helix-like DNA-binding domain superfamily/Winged helix DNA-binding domain"/>
    <property type="match status" value="1"/>
</dbReference>
<reference evidence="5 6" key="1">
    <citation type="journal article" date="2010" name="Stand. Genomic Sci.">
        <title>Complete genome sequence of Ilyobacter polytropus type strain (CuHbu1).</title>
        <authorList>
            <person name="Sikorski J."/>
            <person name="Chertkov O."/>
            <person name="Lapidus A."/>
            <person name="Nolan M."/>
            <person name="Lucas S."/>
            <person name="Del Rio T.G."/>
            <person name="Tice H."/>
            <person name="Cheng J.F."/>
            <person name="Tapia R."/>
            <person name="Han C."/>
            <person name="Goodwin L."/>
            <person name="Pitluck S."/>
            <person name="Liolios K."/>
            <person name="Ivanova N."/>
            <person name="Mavromatis K."/>
            <person name="Mikhailova N."/>
            <person name="Pati A."/>
            <person name="Chen A."/>
            <person name="Palaniappan K."/>
            <person name="Land M."/>
            <person name="Hauser L."/>
            <person name="Chang Y.J."/>
            <person name="Jeffries C.D."/>
            <person name="Brambilla E."/>
            <person name="Yasawong M."/>
            <person name="Rohde M."/>
            <person name="Pukall R."/>
            <person name="Spring S."/>
            <person name="Goker M."/>
            <person name="Woyke T."/>
            <person name="Bristow J."/>
            <person name="Eisen J.A."/>
            <person name="Markowitz V."/>
            <person name="Hugenholtz P."/>
            <person name="Kyrpides N.C."/>
            <person name="Klenk H.P."/>
        </authorList>
    </citation>
    <scope>NUCLEOTIDE SEQUENCE [LARGE SCALE GENOMIC DNA]</scope>
    <source>
        <strain evidence="6">ATCC 51220 / DSM 2926 / LMG 16218 / CuHBu1</strain>
    </source>
</reference>
<dbReference type="Proteomes" id="UP000006875">
    <property type="component" value="Chromosome"/>
</dbReference>
<evidence type="ECO:0000259" key="4">
    <source>
        <dbReference type="PROSITE" id="PS50995"/>
    </source>
</evidence>